<reference evidence="2 3" key="1">
    <citation type="journal article" date="2021" name="Syst. Appl. Microbiol.">
        <title>Pseudomonas lalucatii sp. nov. isolated from Vallgornera, a karstic cave in Mallorca, Western Mediterranean.</title>
        <authorList>
            <person name="Busquets A."/>
            <person name="Mulet M."/>
            <person name="Gomila M."/>
            <person name="Garcia-Valdes E."/>
        </authorList>
    </citation>
    <scope>NUCLEOTIDE SEQUENCE [LARGE SCALE GENOMIC DNA]</scope>
    <source>
        <strain evidence="2 3">R1b54</strain>
    </source>
</reference>
<dbReference type="PROSITE" id="PS51725">
    <property type="entry name" value="ABM"/>
    <property type="match status" value="1"/>
</dbReference>
<protein>
    <submittedName>
        <fullName evidence="2">Antibiotic biosynthesis monooxygenase</fullName>
    </submittedName>
</protein>
<dbReference type="RefSeq" id="WP_213641367.1">
    <property type="nucleotide sequence ID" value="NZ_JADPMV010000002.1"/>
</dbReference>
<dbReference type="InterPro" id="IPR011008">
    <property type="entry name" value="Dimeric_a/b-barrel"/>
</dbReference>
<gene>
    <name evidence="2" type="ORF">I0D00_18960</name>
</gene>
<comment type="caution">
    <text evidence="2">The sequence shown here is derived from an EMBL/GenBank/DDBJ whole genome shotgun (WGS) entry which is preliminary data.</text>
</comment>
<dbReference type="PANTHER" id="PTHR33336">
    <property type="entry name" value="QUINOL MONOOXYGENASE YGIN-RELATED"/>
    <property type="match status" value="1"/>
</dbReference>
<organism evidence="2 3">
    <name type="scientific">Pseudomonas lalucatii</name>
    <dbReference type="NCBI Taxonomy" id="1424203"/>
    <lineage>
        <taxon>Bacteria</taxon>
        <taxon>Pseudomonadati</taxon>
        <taxon>Pseudomonadota</taxon>
        <taxon>Gammaproteobacteria</taxon>
        <taxon>Pseudomonadales</taxon>
        <taxon>Pseudomonadaceae</taxon>
        <taxon>Pseudomonas</taxon>
    </lineage>
</organism>
<evidence type="ECO:0000259" key="1">
    <source>
        <dbReference type="PROSITE" id="PS51725"/>
    </source>
</evidence>
<feature type="domain" description="ABM" evidence="1">
    <location>
        <begin position="5"/>
        <end position="93"/>
    </location>
</feature>
<keyword evidence="2" id="KW-0503">Monooxygenase</keyword>
<dbReference type="Proteomes" id="UP001196601">
    <property type="component" value="Unassembled WGS sequence"/>
</dbReference>
<dbReference type="GO" id="GO:0004497">
    <property type="term" value="F:monooxygenase activity"/>
    <property type="evidence" value="ECO:0007669"/>
    <property type="project" value="UniProtKB-KW"/>
</dbReference>
<keyword evidence="3" id="KW-1185">Reference proteome</keyword>
<dbReference type="InterPro" id="IPR007138">
    <property type="entry name" value="ABM_dom"/>
</dbReference>
<evidence type="ECO:0000313" key="2">
    <source>
        <dbReference type="EMBL" id="MBS7664009.1"/>
    </source>
</evidence>
<keyword evidence="2" id="KW-0560">Oxidoreductase</keyword>
<dbReference type="SUPFAM" id="SSF54909">
    <property type="entry name" value="Dimeric alpha+beta barrel"/>
    <property type="match status" value="1"/>
</dbReference>
<name>A0ABS5Q600_9PSED</name>
<accession>A0ABS5Q600</accession>
<proteinExistence type="predicted"/>
<evidence type="ECO:0000313" key="3">
    <source>
        <dbReference type="Proteomes" id="UP001196601"/>
    </source>
</evidence>
<dbReference type="Gene3D" id="3.30.70.100">
    <property type="match status" value="1"/>
</dbReference>
<sequence>MSTPLTLVVTLTAHPGQAAALEAGLSLLVPASQAEAGCLQYDLHRRHDDPRVFCMIEQWQDAAVHAAHQQTAHFLTFGRTCGGLLERVEHHQMQRIL</sequence>
<dbReference type="EMBL" id="JADPMV010000002">
    <property type="protein sequence ID" value="MBS7664009.1"/>
    <property type="molecule type" value="Genomic_DNA"/>
</dbReference>
<dbReference type="PANTHER" id="PTHR33336:SF3">
    <property type="entry name" value="ABM DOMAIN-CONTAINING PROTEIN"/>
    <property type="match status" value="1"/>
</dbReference>
<dbReference type="InterPro" id="IPR050744">
    <property type="entry name" value="AI-2_Isomerase_LsrG"/>
</dbReference>
<dbReference type="Pfam" id="PF03992">
    <property type="entry name" value="ABM"/>
    <property type="match status" value="1"/>
</dbReference>